<gene>
    <name evidence="2" type="ORF">HFP15_15330</name>
</gene>
<dbReference type="PRINTS" id="PR00364">
    <property type="entry name" value="DISEASERSIST"/>
</dbReference>
<dbReference type="InterPro" id="IPR036388">
    <property type="entry name" value="WH-like_DNA-bd_sf"/>
</dbReference>
<keyword evidence="3" id="KW-1185">Reference proteome</keyword>
<dbReference type="InterPro" id="IPR027417">
    <property type="entry name" value="P-loop_NTPase"/>
</dbReference>
<evidence type="ECO:0000313" key="3">
    <source>
        <dbReference type="Proteomes" id="UP000715441"/>
    </source>
</evidence>
<dbReference type="PANTHER" id="PTHR47691">
    <property type="entry name" value="REGULATOR-RELATED"/>
    <property type="match status" value="1"/>
</dbReference>
<evidence type="ECO:0000313" key="2">
    <source>
        <dbReference type="EMBL" id="NKQ54259.1"/>
    </source>
</evidence>
<dbReference type="PROSITE" id="PS50043">
    <property type="entry name" value="HTH_LUXR_2"/>
    <property type="match status" value="1"/>
</dbReference>
<organism evidence="2 3">
    <name type="scientific">Amycolatopsis acididurans</name>
    <dbReference type="NCBI Taxonomy" id="2724524"/>
    <lineage>
        <taxon>Bacteria</taxon>
        <taxon>Bacillati</taxon>
        <taxon>Actinomycetota</taxon>
        <taxon>Actinomycetes</taxon>
        <taxon>Pseudonocardiales</taxon>
        <taxon>Pseudonocardiaceae</taxon>
        <taxon>Amycolatopsis</taxon>
    </lineage>
</organism>
<dbReference type="SUPFAM" id="SSF52540">
    <property type="entry name" value="P-loop containing nucleoside triphosphate hydrolases"/>
    <property type="match status" value="1"/>
</dbReference>
<dbReference type="Gene3D" id="3.40.50.300">
    <property type="entry name" value="P-loop containing nucleotide triphosphate hydrolases"/>
    <property type="match status" value="1"/>
</dbReference>
<name>A0ABX1J3Q3_9PSEU</name>
<dbReference type="Pfam" id="PF00196">
    <property type="entry name" value="GerE"/>
    <property type="match status" value="1"/>
</dbReference>
<dbReference type="PRINTS" id="PR00038">
    <property type="entry name" value="HTHLUXR"/>
</dbReference>
<dbReference type="Gene3D" id="1.10.10.10">
    <property type="entry name" value="Winged helix-like DNA-binding domain superfamily/Winged helix DNA-binding domain"/>
    <property type="match status" value="1"/>
</dbReference>
<dbReference type="InterPro" id="IPR000792">
    <property type="entry name" value="Tscrpt_reg_LuxR_C"/>
</dbReference>
<dbReference type="EMBL" id="JAAXLS010000008">
    <property type="protein sequence ID" value="NKQ54259.1"/>
    <property type="molecule type" value="Genomic_DNA"/>
</dbReference>
<dbReference type="Proteomes" id="UP000715441">
    <property type="component" value="Unassembled WGS sequence"/>
</dbReference>
<dbReference type="RefSeq" id="WP_168515939.1">
    <property type="nucleotide sequence ID" value="NZ_JAAXLS010000008.1"/>
</dbReference>
<comment type="caution">
    <text evidence="2">The sequence shown here is derived from an EMBL/GenBank/DDBJ whole genome shotgun (WGS) entry which is preliminary data.</text>
</comment>
<dbReference type="Pfam" id="PF25872">
    <property type="entry name" value="HTH_77"/>
    <property type="match status" value="1"/>
</dbReference>
<sequence>MGARSVKNLPAELTSFIGRRDDLLRAKNLLTTSRLLTLTGMGGTGKTRLALRLTHETHRTFPDGAWLVELADLRQGALLPQAISAVLGIRDESSDPVGTLISHLRGQRCLLVLDNCEHLAEPGAILIGELLRAAPTLKILATSRHVLGVEGEQVFPVPSLAQDRRDNQPSEAMQLFEERAASAAPSFRLSADNREIVAAICRQVDGLPLAVELAAANVRSFSPAEILDRLSDPDLLTASERTRPARHRTLDAAIEWSYRLCSPQERRTWEQLSAFSGGFTAQSAEAVCTTLDEDVTVLRALMGLIDKSIVARVDGADGGRTRYRMLEPVRQYAAQKLTIAPDADEVRRRHRDYFLQLARCGLEAYCSCGDVEWFATTTTERANLRQALDFSLSDARDPEIAVEMAATLRPFWQQTGAILEGYRWLCAALERVAAPGRPRAAGLVSAAVLGFLLEETERARALLREHVELTARHGYDEFGTLVLFASALEAFADGDVRLAFDRSEKAVESASDRENPGIVAESMALAALYAFVLDHEQAETIAARFVSYTESHKAHLLKAVALYPLGAVRWRKGDVASATSLMREALRLYQMFDHPGMVAVCVEGLAWSAAETDSERAATLLGAAKSVWKYSQMRLPETAVGQVGQTIEARLRQDMGDLGFEEAFAAGQQLSFDDAVTLAIGAPAEPAHKPKKPSARAGLTRREREIAALVVDGLTNREIAAKLVISHRTADAHVEHILAKLGFRSRTQIARWFSEQEQSG</sequence>
<proteinExistence type="predicted"/>
<accession>A0ABX1J3Q3</accession>
<dbReference type="InterPro" id="IPR016032">
    <property type="entry name" value="Sig_transdc_resp-reg_C-effctor"/>
</dbReference>
<dbReference type="InterPro" id="IPR058852">
    <property type="entry name" value="HTH_77"/>
</dbReference>
<evidence type="ECO:0000259" key="1">
    <source>
        <dbReference type="PROSITE" id="PS50043"/>
    </source>
</evidence>
<dbReference type="PANTHER" id="PTHR47691:SF3">
    <property type="entry name" value="HTH-TYPE TRANSCRIPTIONAL REGULATOR RV0890C-RELATED"/>
    <property type="match status" value="1"/>
</dbReference>
<feature type="domain" description="HTH luxR-type" evidence="1">
    <location>
        <begin position="692"/>
        <end position="757"/>
    </location>
</feature>
<dbReference type="InterPro" id="IPR011990">
    <property type="entry name" value="TPR-like_helical_dom_sf"/>
</dbReference>
<reference evidence="2 3" key="1">
    <citation type="submission" date="2020-04" db="EMBL/GenBank/DDBJ databases">
        <title>Novel species.</title>
        <authorList>
            <person name="Teo W.F.A."/>
            <person name="Lipun K."/>
            <person name="Srisuk N."/>
            <person name="Duangmal K."/>
        </authorList>
    </citation>
    <scope>NUCLEOTIDE SEQUENCE [LARGE SCALE GENOMIC DNA]</scope>
    <source>
        <strain evidence="2 3">K13G38</strain>
    </source>
</reference>
<dbReference type="CDD" id="cd06170">
    <property type="entry name" value="LuxR_C_like"/>
    <property type="match status" value="1"/>
</dbReference>
<dbReference type="SUPFAM" id="SSF46894">
    <property type="entry name" value="C-terminal effector domain of the bipartite response regulators"/>
    <property type="match status" value="1"/>
</dbReference>
<dbReference type="SMART" id="SM00421">
    <property type="entry name" value="HTH_LUXR"/>
    <property type="match status" value="1"/>
</dbReference>
<protein>
    <submittedName>
        <fullName evidence="2">LuxR family transcriptional regulator</fullName>
    </submittedName>
</protein>
<dbReference type="SUPFAM" id="SSF48452">
    <property type="entry name" value="TPR-like"/>
    <property type="match status" value="1"/>
</dbReference>